<gene>
    <name evidence="3" type="ORF">FHW18_000172</name>
</gene>
<dbReference type="Proteomes" id="UP000542125">
    <property type="component" value="Unassembled WGS sequence"/>
</dbReference>
<evidence type="ECO:0000313" key="4">
    <source>
        <dbReference type="Proteomes" id="UP000542125"/>
    </source>
</evidence>
<dbReference type="Pfam" id="PF12146">
    <property type="entry name" value="Hydrolase_4"/>
    <property type="match status" value="1"/>
</dbReference>
<dbReference type="InterPro" id="IPR051044">
    <property type="entry name" value="MAG_DAG_Lipase"/>
</dbReference>
<proteinExistence type="predicted"/>
<evidence type="ECO:0000256" key="1">
    <source>
        <dbReference type="SAM" id="MobiDB-lite"/>
    </source>
</evidence>
<organism evidence="3 4">
    <name type="scientific">Pigmentiphaga litoralis</name>
    <dbReference type="NCBI Taxonomy" id="516702"/>
    <lineage>
        <taxon>Bacteria</taxon>
        <taxon>Pseudomonadati</taxon>
        <taxon>Pseudomonadota</taxon>
        <taxon>Betaproteobacteria</taxon>
        <taxon>Burkholderiales</taxon>
        <taxon>Alcaligenaceae</taxon>
        <taxon>Pigmentiphaga</taxon>
    </lineage>
</organism>
<feature type="domain" description="Serine aminopeptidase S33" evidence="2">
    <location>
        <begin position="30"/>
        <end position="254"/>
    </location>
</feature>
<accession>A0A7Y9IQ87</accession>
<name>A0A7Y9IQ87_9BURK</name>
<dbReference type="InterPro" id="IPR022742">
    <property type="entry name" value="Hydrolase_4"/>
</dbReference>
<dbReference type="InterPro" id="IPR029058">
    <property type="entry name" value="AB_hydrolase_fold"/>
</dbReference>
<dbReference type="EMBL" id="JACBYR010000001">
    <property type="protein sequence ID" value="NYE80901.1"/>
    <property type="molecule type" value="Genomic_DNA"/>
</dbReference>
<evidence type="ECO:0000313" key="3">
    <source>
        <dbReference type="EMBL" id="NYE80901.1"/>
    </source>
</evidence>
<comment type="caution">
    <text evidence="3">The sequence shown here is derived from an EMBL/GenBank/DDBJ whole genome shotgun (WGS) entry which is preliminary data.</text>
</comment>
<dbReference type="Gene3D" id="3.40.50.1820">
    <property type="entry name" value="alpha/beta hydrolase"/>
    <property type="match status" value="1"/>
</dbReference>
<dbReference type="RefSeq" id="WP_179582422.1">
    <property type="nucleotide sequence ID" value="NZ_JACBYR010000001.1"/>
</dbReference>
<evidence type="ECO:0000259" key="2">
    <source>
        <dbReference type="Pfam" id="PF12146"/>
    </source>
</evidence>
<dbReference type="GO" id="GO:0016787">
    <property type="term" value="F:hydrolase activity"/>
    <property type="evidence" value="ECO:0007669"/>
    <property type="project" value="UniProtKB-KW"/>
</dbReference>
<reference evidence="3 4" key="1">
    <citation type="submission" date="2020-07" db="EMBL/GenBank/DDBJ databases">
        <title>Genomic Encyclopedia of Type Strains, Phase IV (KMG-V): Genome sequencing to study the core and pangenomes of soil and plant-associated prokaryotes.</title>
        <authorList>
            <person name="Whitman W."/>
        </authorList>
    </citation>
    <scope>NUCLEOTIDE SEQUENCE [LARGE SCALE GENOMIC DNA]</scope>
    <source>
        <strain evidence="3 4">SAS40</strain>
    </source>
</reference>
<sequence length="287" mass="30457">MTTASDGTQLAGHRWAMPDGAEPEGRPAYLLHGLGEHAGRYDALAQWLGERGWQLAAHDHRGHGKSSGKRGALRDVDDLVLDAEHRLSEYVQESGVPPLLIGVSLGGLVAARVALRGNVELAGMVLVSPAFAFKPTAVQRLMLGTIGNLAPDLRVGNGIDAAKLSHEQAVVDAYRNDPLVHDRVTGRLVRFVMTAGDAAITQASALPCRTLMLVAGEDSVVDPAGSRRFADAAAPGKLALRWYHQAFHEVLNESPELAAPVYADLDEWLATLDPPTPVEALAGIGLS</sequence>
<dbReference type="AlphaFoldDB" id="A0A7Y9IQ87"/>
<keyword evidence="3" id="KW-0378">Hydrolase</keyword>
<feature type="region of interest" description="Disordered" evidence="1">
    <location>
        <begin position="1"/>
        <end position="20"/>
    </location>
</feature>
<dbReference type="SUPFAM" id="SSF53474">
    <property type="entry name" value="alpha/beta-Hydrolases"/>
    <property type="match status" value="1"/>
</dbReference>
<dbReference type="PANTHER" id="PTHR11614">
    <property type="entry name" value="PHOSPHOLIPASE-RELATED"/>
    <property type="match status" value="1"/>
</dbReference>
<keyword evidence="4" id="KW-1185">Reference proteome</keyword>
<protein>
    <submittedName>
        <fullName evidence="3">Alpha-beta hydrolase superfamily lysophospholipase</fullName>
    </submittedName>
</protein>